<reference evidence="1 2" key="1">
    <citation type="journal article" date="2015" name="Genome Biol. Evol.">
        <title>Phylogenomic analyses indicate that early fungi evolved digesting cell walls of algal ancestors of land plants.</title>
        <authorList>
            <person name="Chang Y."/>
            <person name="Wang S."/>
            <person name="Sekimoto S."/>
            <person name="Aerts A.L."/>
            <person name="Choi C."/>
            <person name="Clum A."/>
            <person name="LaButti K.M."/>
            <person name="Lindquist E.A."/>
            <person name="Yee Ngan C."/>
            <person name="Ohm R.A."/>
            <person name="Salamov A.A."/>
            <person name="Grigoriev I.V."/>
            <person name="Spatafora J.W."/>
            <person name="Berbee M.L."/>
        </authorList>
    </citation>
    <scope>NUCLEOTIDE SEQUENCE [LARGE SCALE GENOMIC DNA]</scope>
    <source>
        <strain evidence="1 2">NRRL 1564</strain>
    </source>
</reference>
<sequence length="287" mass="32583">MAIDDITDQQSEDWSLVNYPSLYSEPLLNKVAYPREKDHMVSAWLDTCCSVAYEISSDSNNHLLVITEDTVPVELDSSYSSQLQYQFMNKSLSAASFADFLSCVEPCRPSFLDRKSYPNYHKLNHQPPSRKKVLLHKKSKHITDIKQSNKNTSQHRQEETNIEFSYKWKHSTKTNSTGNQTILEKSWEKSSAENLSHALYHFSSFNPLDFTPQSEASSNITTLVGSRSSNLNTYYDSVKTSDFSLPYLPCSKTTQNNNKSGVSVLANVWSFLSGVLEDLTCDATFIH</sequence>
<protein>
    <submittedName>
        <fullName evidence="1">Uncharacterized protein</fullName>
    </submittedName>
</protein>
<dbReference type="EMBL" id="KZ303533">
    <property type="protein sequence ID" value="PIA13548.1"/>
    <property type="molecule type" value="Genomic_DNA"/>
</dbReference>
<dbReference type="Proteomes" id="UP000242474">
    <property type="component" value="Unassembled WGS sequence"/>
</dbReference>
<dbReference type="OrthoDB" id="5592443at2759"/>
<proteinExistence type="predicted"/>
<organism evidence="1 2">
    <name type="scientific">Coemansia reversa (strain ATCC 12441 / NRRL 1564)</name>
    <dbReference type="NCBI Taxonomy" id="763665"/>
    <lineage>
        <taxon>Eukaryota</taxon>
        <taxon>Fungi</taxon>
        <taxon>Fungi incertae sedis</taxon>
        <taxon>Zoopagomycota</taxon>
        <taxon>Kickxellomycotina</taxon>
        <taxon>Kickxellomycetes</taxon>
        <taxon>Kickxellales</taxon>
        <taxon>Kickxellaceae</taxon>
        <taxon>Coemansia</taxon>
    </lineage>
</organism>
<keyword evidence="2" id="KW-1185">Reference proteome</keyword>
<evidence type="ECO:0000313" key="1">
    <source>
        <dbReference type="EMBL" id="PIA13548.1"/>
    </source>
</evidence>
<evidence type="ECO:0000313" key="2">
    <source>
        <dbReference type="Proteomes" id="UP000242474"/>
    </source>
</evidence>
<name>A0A2G5B3G0_COERN</name>
<accession>A0A2G5B3G0</accession>
<dbReference type="AlphaFoldDB" id="A0A2G5B3G0"/>
<gene>
    <name evidence="1" type="ORF">COEREDRAFT_89482</name>
</gene>